<comment type="caution">
    <text evidence="1">The sequence shown here is derived from an EMBL/GenBank/DDBJ whole genome shotgun (WGS) entry which is preliminary data.</text>
</comment>
<keyword evidence="2" id="KW-1185">Reference proteome</keyword>
<reference evidence="2" key="1">
    <citation type="journal article" date="2019" name="Int. J. Syst. Evol. Microbiol.">
        <title>The Global Catalogue of Microorganisms (GCM) 10K type strain sequencing project: providing services to taxonomists for standard genome sequencing and annotation.</title>
        <authorList>
            <consortium name="The Broad Institute Genomics Platform"/>
            <consortium name="The Broad Institute Genome Sequencing Center for Infectious Disease"/>
            <person name="Wu L."/>
            <person name="Ma J."/>
        </authorList>
    </citation>
    <scope>NUCLEOTIDE SEQUENCE [LARGE SCALE GENOMIC DNA]</scope>
    <source>
        <strain evidence="2">CCM 8936</strain>
    </source>
</reference>
<protein>
    <submittedName>
        <fullName evidence="1">DUF4312 family protein</fullName>
    </submittedName>
</protein>
<dbReference type="NCBIfam" id="TIGR03578">
    <property type="entry name" value="EF_0831"/>
    <property type="match status" value="1"/>
</dbReference>
<evidence type="ECO:0000313" key="1">
    <source>
        <dbReference type="EMBL" id="MFD1418716.1"/>
    </source>
</evidence>
<proteinExistence type="predicted"/>
<dbReference type="EMBL" id="JBHTOI010000044">
    <property type="protein sequence ID" value="MFD1418716.1"/>
    <property type="molecule type" value="Genomic_DNA"/>
</dbReference>
<gene>
    <name evidence="1" type="ORF">ACFQ42_08175</name>
</gene>
<evidence type="ECO:0000313" key="2">
    <source>
        <dbReference type="Proteomes" id="UP001597251"/>
    </source>
</evidence>
<dbReference type="Pfam" id="PF14189">
    <property type="entry name" value="DUF4312"/>
    <property type="match status" value="1"/>
</dbReference>
<dbReference type="RefSeq" id="WP_125676858.1">
    <property type="nucleotide sequence ID" value="NZ_JBHTOI010000044.1"/>
</dbReference>
<dbReference type="InterPro" id="IPR020037">
    <property type="entry name" value="DUF4312"/>
</dbReference>
<accession>A0ABW4BU20</accession>
<organism evidence="1 2">
    <name type="scientific">Companilactobacillus keshanensis</name>
    <dbReference type="NCBI Taxonomy" id="2486003"/>
    <lineage>
        <taxon>Bacteria</taxon>
        <taxon>Bacillati</taxon>
        <taxon>Bacillota</taxon>
        <taxon>Bacilli</taxon>
        <taxon>Lactobacillales</taxon>
        <taxon>Lactobacillaceae</taxon>
        <taxon>Companilactobacillus</taxon>
    </lineage>
</organism>
<sequence>MKKDSQKIVEKILVVAGNGGSKKEAVADALAKVSKTISQDIDLTIQITPVSVEIKEAKVNEYIEHFLFFFLPRKREMYQVSLRVTTEIKYLDLNEIKFIENQVTDPNGLQLPRFWSRQRED</sequence>
<dbReference type="Proteomes" id="UP001597251">
    <property type="component" value="Unassembled WGS sequence"/>
</dbReference>
<name>A0ABW4BU20_9LACO</name>